<proteinExistence type="predicted"/>
<name>A0A164UPP8_9AGAM</name>
<feature type="region of interest" description="Disordered" evidence="3">
    <location>
        <begin position="591"/>
        <end position="668"/>
    </location>
</feature>
<feature type="compositionally biased region" description="Low complexity" evidence="3">
    <location>
        <begin position="773"/>
        <end position="783"/>
    </location>
</feature>
<dbReference type="Pfam" id="PF24681">
    <property type="entry name" value="Kelch_KLHDC2_KLHL20_DRC7"/>
    <property type="match status" value="1"/>
</dbReference>
<dbReference type="Gene3D" id="3.30.710.10">
    <property type="entry name" value="Potassium Channel Kv1.1, Chain A"/>
    <property type="match status" value="1"/>
</dbReference>
<accession>A0A164UPP8</accession>
<dbReference type="InterPro" id="IPR015915">
    <property type="entry name" value="Kelch-typ_b-propeller"/>
</dbReference>
<dbReference type="InterPro" id="IPR011333">
    <property type="entry name" value="SKP1/BTB/POZ_sf"/>
</dbReference>
<keyword evidence="2" id="KW-0677">Repeat</keyword>
<evidence type="ECO:0000256" key="3">
    <source>
        <dbReference type="SAM" id="MobiDB-lite"/>
    </source>
</evidence>
<dbReference type="GO" id="GO:0045454">
    <property type="term" value="P:cell redox homeostasis"/>
    <property type="evidence" value="ECO:0007669"/>
    <property type="project" value="TreeGrafter"/>
</dbReference>
<sequence>MHSVSDLTTFARRTTGDVPPRIVGASTTVVRSKLYLFGGRLPTERRMVSELYELDLETFVWKKLEISNPQDAPAPRYFHSTDAWNDHLVVFGGMGYLDEASEELCVLADLRMFDLNTRSWIPAEDNTAFPNDRTDFIPRARYAHLSAVTANRFFLVGGQDLSNLWLDDIHVFDLETRQWVQRHEYPKHCGTYRSAAVSAPQRVRTAYPGIGPGANTSSLGLRFRPDNANNPSTDLLCLPYTESATAEDTDQIFLYSNYNFTDVKRELEVFSGLDSPDFSVADRSASMSGSSLPPGLRFPTGVICGTHLLIAGTYLAHSFQAFSIWALNLETMEWSRIDPGAVLATGSWSRACLWTEKNQFLIFGNRDGNLVNDYNRRLLSWDDVACIDLEAFGIYQPPRLQMNIRAQATGIAALEQEAFADFDIVCHDGRRLRCNRRILEERWPWFREQRVLYLAKARKALEDLPTTAADVELPQQVDRPETDDMTPDPRLTPRALHLSEPYPICLAFLQYLYSLNLITPLQHAPAVLSGLLVLSTTYNLSQLQALVKHAMHRGLNSSTSVGVYEVATLCDCQSLQIRALKVVMASSRRGLERPSASRLDGSGRNPDGSSGRSTDSSSRPRGMSDAHNGHSASDHASSSRTNGVEPVNGHYGRQLSSQGPIIEHSELPLRRSSIRRSSTKLGLVTILERDSGTGATPSAASHPTVASQRREDLAESSNMASLPPDPASTRKVLAQRDIHRRWRSISDLSTADSRSINYSTDDQSSKTLSRQNSGSSPSSPGLSHTTDTTPSSAETSFVLTPVDTSPPRSLPTKSGPRLDYSQTAPDHTPLITVRSSPHNMNPPRYRHPQVPFPVYGMRPALQS</sequence>
<keyword evidence="5" id="KW-1185">Reference proteome</keyword>
<dbReference type="PANTHER" id="PTHR43503:SF2">
    <property type="entry name" value="NEGATIVE REGULATOR OF SPORULATION MDS3-RELATED"/>
    <property type="match status" value="1"/>
</dbReference>
<dbReference type="Gene3D" id="2.120.10.80">
    <property type="entry name" value="Kelch-type beta propeller"/>
    <property type="match status" value="2"/>
</dbReference>
<evidence type="ECO:0000313" key="5">
    <source>
        <dbReference type="Proteomes" id="UP000076722"/>
    </source>
</evidence>
<organism evidence="4 5">
    <name type="scientific">Sistotremastrum niveocremeum HHB9708</name>
    <dbReference type="NCBI Taxonomy" id="1314777"/>
    <lineage>
        <taxon>Eukaryota</taxon>
        <taxon>Fungi</taxon>
        <taxon>Dikarya</taxon>
        <taxon>Basidiomycota</taxon>
        <taxon>Agaricomycotina</taxon>
        <taxon>Agaricomycetes</taxon>
        <taxon>Sistotremastrales</taxon>
        <taxon>Sistotremastraceae</taxon>
        <taxon>Sertulicium</taxon>
        <taxon>Sertulicium niveocremeum</taxon>
    </lineage>
</organism>
<gene>
    <name evidence="4" type="ORF">SISNIDRAFT_507479</name>
</gene>
<dbReference type="SUPFAM" id="SSF117281">
    <property type="entry name" value="Kelch motif"/>
    <property type="match status" value="1"/>
</dbReference>
<dbReference type="AlphaFoldDB" id="A0A164UPP8"/>
<feature type="region of interest" description="Disordered" evidence="3">
    <location>
        <begin position="689"/>
        <end position="735"/>
    </location>
</feature>
<evidence type="ECO:0000256" key="2">
    <source>
        <dbReference type="ARBA" id="ARBA00022737"/>
    </source>
</evidence>
<reference evidence="4 5" key="1">
    <citation type="journal article" date="2016" name="Mol. Biol. Evol.">
        <title>Comparative Genomics of Early-Diverging Mushroom-Forming Fungi Provides Insights into the Origins of Lignocellulose Decay Capabilities.</title>
        <authorList>
            <person name="Nagy L.G."/>
            <person name="Riley R."/>
            <person name="Tritt A."/>
            <person name="Adam C."/>
            <person name="Daum C."/>
            <person name="Floudas D."/>
            <person name="Sun H."/>
            <person name="Yadav J.S."/>
            <person name="Pangilinan J."/>
            <person name="Larsson K.H."/>
            <person name="Matsuura K."/>
            <person name="Barry K."/>
            <person name="Labutti K."/>
            <person name="Kuo R."/>
            <person name="Ohm R.A."/>
            <person name="Bhattacharya S.S."/>
            <person name="Shirouzu T."/>
            <person name="Yoshinaga Y."/>
            <person name="Martin F.M."/>
            <person name="Grigoriev I.V."/>
            <person name="Hibbett D.S."/>
        </authorList>
    </citation>
    <scope>NUCLEOTIDE SEQUENCE [LARGE SCALE GENOMIC DNA]</scope>
    <source>
        <strain evidence="4 5">HHB9708</strain>
    </source>
</reference>
<dbReference type="OrthoDB" id="10001928at2759"/>
<feature type="compositionally biased region" description="Polar residues" evidence="3">
    <location>
        <begin position="630"/>
        <end position="642"/>
    </location>
</feature>
<dbReference type="PANTHER" id="PTHR43503">
    <property type="entry name" value="MCG48959-RELATED"/>
    <property type="match status" value="1"/>
</dbReference>
<feature type="compositionally biased region" description="Polar residues" evidence="3">
    <location>
        <begin position="693"/>
        <end position="707"/>
    </location>
</feature>
<feature type="compositionally biased region" description="Polar residues" evidence="3">
    <location>
        <begin position="784"/>
        <end position="807"/>
    </location>
</feature>
<protein>
    <submittedName>
        <fullName evidence="4">Galactose oxidase</fullName>
    </submittedName>
</protein>
<dbReference type="GO" id="GO:0005829">
    <property type="term" value="C:cytosol"/>
    <property type="evidence" value="ECO:0007669"/>
    <property type="project" value="TreeGrafter"/>
</dbReference>
<feature type="region of interest" description="Disordered" evidence="3">
    <location>
        <begin position="754"/>
        <end position="863"/>
    </location>
</feature>
<evidence type="ECO:0000256" key="1">
    <source>
        <dbReference type="ARBA" id="ARBA00022441"/>
    </source>
</evidence>
<feature type="compositionally biased region" description="Low complexity" evidence="3">
    <location>
        <begin position="606"/>
        <end position="621"/>
    </location>
</feature>
<dbReference type="EMBL" id="KV419407">
    <property type="protein sequence ID" value="KZS93431.1"/>
    <property type="molecule type" value="Genomic_DNA"/>
</dbReference>
<dbReference type="STRING" id="1314777.A0A164UPP8"/>
<dbReference type="Proteomes" id="UP000076722">
    <property type="component" value="Unassembled WGS sequence"/>
</dbReference>
<feature type="compositionally biased region" description="Polar residues" evidence="3">
    <location>
        <begin position="754"/>
        <end position="772"/>
    </location>
</feature>
<keyword evidence="1" id="KW-0880">Kelch repeat</keyword>
<dbReference type="GO" id="GO:0005739">
    <property type="term" value="C:mitochondrion"/>
    <property type="evidence" value="ECO:0007669"/>
    <property type="project" value="TreeGrafter"/>
</dbReference>
<evidence type="ECO:0000313" key="4">
    <source>
        <dbReference type="EMBL" id="KZS93431.1"/>
    </source>
</evidence>